<evidence type="ECO:0000256" key="3">
    <source>
        <dbReference type="ARBA" id="ARBA00022741"/>
    </source>
</evidence>
<dbReference type="PANTHER" id="PTHR10457:SF7">
    <property type="entry name" value="GALACTOKINASE-RELATED"/>
    <property type="match status" value="1"/>
</dbReference>
<feature type="domain" description="GHMP kinase N-terminal" evidence="6">
    <location>
        <begin position="110"/>
        <end position="195"/>
    </location>
</feature>
<evidence type="ECO:0000256" key="2">
    <source>
        <dbReference type="ARBA" id="ARBA00022679"/>
    </source>
</evidence>
<keyword evidence="3" id="KW-0547">Nucleotide-binding</keyword>
<feature type="domain" description="Galactokinase N-terminal" evidence="7">
    <location>
        <begin position="26"/>
        <end position="72"/>
    </location>
</feature>
<dbReference type="InterPro" id="IPR019741">
    <property type="entry name" value="Galactokinase_CS"/>
</dbReference>
<evidence type="ECO:0000256" key="1">
    <source>
        <dbReference type="ARBA" id="ARBA00006566"/>
    </source>
</evidence>
<dbReference type="GO" id="GO:0004335">
    <property type="term" value="F:galactokinase activity"/>
    <property type="evidence" value="ECO:0007669"/>
    <property type="project" value="InterPro"/>
</dbReference>
<dbReference type="NCBIfam" id="TIGR00131">
    <property type="entry name" value="gal_kin"/>
    <property type="match status" value="1"/>
</dbReference>
<dbReference type="PANTHER" id="PTHR10457">
    <property type="entry name" value="MEVALONATE KINASE/GALACTOKINASE"/>
    <property type="match status" value="1"/>
</dbReference>
<dbReference type="Gene3D" id="3.30.230.10">
    <property type="match status" value="1"/>
</dbReference>
<reference evidence="8" key="1">
    <citation type="submission" date="2013-04" db="EMBL/GenBank/DDBJ databases">
        <authorList>
            <person name="Qu J."/>
            <person name="Murali S.C."/>
            <person name="Bandaranaike D."/>
            <person name="Bellair M."/>
            <person name="Blankenburg K."/>
            <person name="Chao H."/>
            <person name="Dinh H."/>
            <person name="Doddapaneni H."/>
            <person name="Downs B."/>
            <person name="Dugan-Rocha S."/>
            <person name="Elkadiri S."/>
            <person name="Gnanaolivu R.D."/>
            <person name="Hernandez B."/>
            <person name="Javaid M."/>
            <person name="Jayaseelan J.C."/>
            <person name="Lee S."/>
            <person name="Li M."/>
            <person name="Ming W."/>
            <person name="Munidasa M."/>
            <person name="Muniz J."/>
            <person name="Nguyen L."/>
            <person name="Ongeri F."/>
            <person name="Osuji N."/>
            <person name="Pu L.-L."/>
            <person name="Puazo M."/>
            <person name="Qu C."/>
            <person name="Quiroz J."/>
            <person name="Raj R."/>
            <person name="Weissenberger G."/>
            <person name="Xin Y."/>
            <person name="Zou X."/>
            <person name="Han Y."/>
            <person name="Richards S."/>
            <person name="Worley K."/>
            <person name="Muzny D."/>
            <person name="Gibbs R."/>
        </authorList>
    </citation>
    <scope>NUCLEOTIDE SEQUENCE</scope>
    <source>
        <strain evidence="8">Sampled in the wild</strain>
    </source>
</reference>
<dbReference type="PRINTS" id="PR00959">
    <property type="entry name" value="MEVGALKINASE"/>
</dbReference>
<dbReference type="OrthoDB" id="275179at2759"/>
<keyword evidence="4" id="KW-0418">Kinase</keyword>
<dbReference type="InterPro" id="IPR000705">
    <property type="entry name" value="Galactokinase"/>
</dbReference>
<proteinExistence type="inferred from homology"/>
<reference evidence="8" key="2">
    <citation type="submission" date="2017-10" db="EMBL/GenBank/DDBJ databases">
        <title>Ladona fulva Genome sequencing and assembly.</title>
        <authorList>
            <person name="Murali S."/>
            <person name="Richards S."/>
            <person name="Bandaranaike D."/>
            <person name="Bellair M."/>
            <person name="Blankenburg K."/>
            <person name="Chao H."/>
            <person name="Dinh H."/>
            <person name="Doddapaneni H."/>
            <person name="Dugan-Rocha S."/>
            <person name="Elkadiri S."/>
            <person name="Gnanaolivu R."/>
            <person name="Hernandez B."/>
            <person name="Skinner E."/>
            <person name="Javaid M."/>
            <person name="Lee S."/>
            <person name="Li M."/>
            <person name="Ming W."/>
            <person name="Munidasa M."/>
            <person name="Muniz J."/>
            <person name="Nguyen L."/>
            <person name="Hughes D."/>
            <person name="Osuji N."/>
            <person name="Pu L.-L."/>
            <person name="Puazo M."/>
            <person name="Qu C."/>
            <person name="Quiroz J."/>
            <person name="Raj R."/>
            <person name="Weissenberger G."/>
            <person name="Xin Y."/>
            <person name="Zou X."/>
            <person name="Han Y."/>
            <person name="Worley K."/>
            <person name="Muzny D."/>
            <person name="Gibbs R."/>
        </authorList>
    </citation>
    <scope>NUCLEOTIDE SEQUENCE</scope>
    <source>
        <strain evidence="8">Sampled in the wild</strain>
    </source>
</reference>
<dbReference type="PROSITE" id="PS00627">
    <property type="entry name" value="GHMP_KINASES_ATP"/>
    <property type="match status" value="1"/>
</dbReference>
<dbReference type="InterPro" id="IPR006206">
    <property type="entry name" value="Mevalonate/galactokinase"/>
</dbReference>
<comment type="similarity">
    <text evidence="1">Belongs to the GHMP kinase family. GalK subfamily.</text>
</comment>
<dbReference type="InterPro" id="IPR036554">
    <property type="entry name" value="GHMP_kinase_C_sf"/>
</dbReference>
<sequence>MGSRQTKMSSSIPTVEELLRQADGLYRKNFEEYPDLAACAPGRVNLIGEHTDYNEGFVLPIAVPLLTVVAGSFDPSGKITVITNMKRLGESNRVTFDLKSNIPGKPTWANYVKGVVKNFPGGVPGFCAVVVSSVPAGGGLSSSAALEVAMFTFLEALTGDFTAKPPEKALLCQKAEHEFAGVPCGVMDQYASIFGAKGKAILLDCRAMVHELVPLEDKKLAILITNSNVKHELSESQYPVRRKQCNQAAEYFNRSSLPAASDMPPVLFKRAKHVISEIARTQKAGEALTKGDYVRFGNDDYEVSCEEINQLVALTMDYSEQHEGCVYGSRITGGGFGKQ</sequence>
<accession>A0A8K0NXH8</accession>
<keyword evidence="9" id="KW-1185">Reference proteome</keyword>
<dbReference type="Proteomes" id="UP000792457">
    <property type="component" value="Unassembled WGS sequence"/>
</dbReference>
<organism evidence="8 9">
    <name type="scientific">Ladona fulva</name>
    <name type="common">Scarce chaser dragonfly</name>
    <name type="synonym">Libellula fulva</name>
    <dbReference type="NCBI Taxonomy" id="123851"/>
    <lineage>
        <taxon>Eukaryota</taxon>
        <taxon>Metazoa</taxon>
        <taxon>Ecdysozoa</taxon>
        <taxon>Arthropoda</taxon>
        <taxon>Hexapoda</taxon>
        <taxon>Insecta</taxon>
        <taxon>Pterygota</taxon>
        <taxon>Palaeoptera</taxon>
        <taxon>Odonata</taxon>
        <taxon>Epiprocta</taxon>
        <taxon>Anisoptera</taxon>
        <taxon>Libelluloidea</taxon>
        <taxon>Libellulidae</taxon>
        <taxon>Ladona</taxon>
    </lineage>
</organism>
<dbReference type="PROSITE" id="PS00106">
    <property type="entry name" value="GALACTOKINASE"/>
    <property type="match status" value="1"/>
</dbReference>
<dbReference type="GO" id="GO:0005524">
    <property type="term" value="F:ATP binding"/>
    <property type="evidence" value="ECO:0007669"/>
    <property type="project" value="UniProtKB-KW"/>
</dbReference>
<gene>
    <name evidence="8" type="ORF">J437_LFUL010336</name>
</gene>
<protein>
    <recommendedName>
        <fullName evidence="10">Galactokinase</fullName>
    </recommendedName>
</protein>
<dbReference type="PIRSF" id="PIRSF000530">
    <property type="entry name" value="Galactokinase"/>
    <property type="match status" value="1"/>
</dbReference>
<comment type="caution">
    <text evidence="8">The sequence shown here is derived from an EMBL/GenBank/DDBJ whole genome shotgun (WGS) entry which is preliminary data.</text>
</comment>
<evidence type="ECO:0000313" key="9">
    <source>
        <dbReference type="Proteomes" id="UP000792457"/>
    </source>
</evidence>
<dbReference type="InterPro" id="IPR020568">
    <property type="entry name" value="Ribosomal_Su5_D2-typ_SF"/>
</dbReference>
<dbReference type="GO" id="GO:0005829">
    <property type="term" value="C:cytosol"/>
    <property type="evidence" value="ECO:0007669"/>
    <property type="project" value="TreeGrafter"/>
</dbReference>
<name>A0A8K0NXH8_LADFU</name>
<dbReference type="Gene3D" id="3.30.70.890">
    <property type="entry name" value="GHMP kinase, C-terminal domain"/>
    <property type="match status" value="1"/>
</dbReference>
<dbReference type="PRINTS" id="PR00473">
    <property type="entry name" value="GALCTOKINASE"/>
</dbReference>
<keyword evidence="5" id="KW-0067">ATP-binding</keyword>
<dbReference type="FunFam" id="3.30.230.10:FF:000040">
    <property type="entry name" value="Galactokinase 1"/>
    <property type="match status" value="1"/>
</dbReference>
<dbReference type="InterPro" id="IPR019539">
    <property type="entry name" value="GalKase_N"/>
</dbReference>
<evidence type="ECO:0000259" key="6">
    <source>
        <dbReference type="Pfam" id="PF00288"/>
    </source>
</evidence>
<dbReference type="InterPro" id="IPR006204">
    <property type="entry name" value="GHMP_kinase_N_dom"/>
</dbReference>
<dbReference type="InterPro" id="IPR014721">
    <property type="entry name" value="Ribsml_uS5_D2-typ_fold_subgr"/>
</dbReference>
<evidence type="ECO:0000259" key="7">
    <source>
        <dbReference type="Pfam" id="PF10509"/>
    </source>
</evidence>
<dbReference type="Pfam" id="PF00288">
    <property type="entry name" value="GHMP_kinases_N"/>
    <property type="match status" value="1"/>
</dbReference>
<dbReference type="GO" id="GO:0006012">
    <property type="term" value="P:galactose metabolic process"/>
    <property type="evidence" value="ECO:0007669"/>
    <property type="project" value="InterPro"/>
</dbReference>
<dbReference type="Pfam" id="PF10509">
    <property type="entry name" value="GalKase_gal_bdg"/>
    <property type="match status" value="1"/>
</dbReference>
<evidence type="ECO:0000256" key="4">
    <source>
        <dbReference type="ARBA" id="ARBA00022777"/>
    </source>
</evidence>
<keyword evidence="2" id="KW-0808">Transferase</keyword>
<dbReference type="SUPFAM" id="SSF54211">
    <property type="entry name" value="Ribosomal protein S5 domain 2-like"/>
    <property type="match status" value="1"/>
</dbReference>
<evidence type="ECO:0000256" key="5">
    <source>
        <dbReference type="ARBA" id="ARBA00022840"/>
    </source>
</evidence>
<evidence type="ECO:0008006" key="10">
    <source>
        <dbReference type="Google" id="ProtNLM"/>
    </source>
</evidence>
<dbReference type="AlphaFoldDB" id="A0A8K0NXH8"/>
<evidence type="ECO:0000313" key="8">
    <source>
        <dbReference type="EMBL" id="KAG8225651.1"/>
    </source>
</evidence>
<dbReference type="InterPro" id="IPR006203">
    <property type="entry name" value="GHMP_knse_ATP-bd_CS"/>
</dbReference>
<dbReference type="EMBL" id="KZ308245">
    <property type="protein sequence ID" value="KAG8225651.1"/>
    <property type="molecule type" value="Genomic_DNA"/>
</dbReference>
<dbReference type="SUPFAM" id="SSF55060">
    <property type="entry name" value="GHMP Kinase, C-terminal domain"/>
    <property type="match status" value="1"/>
</dbReference>